<dbReference type="PANTHER" id="PTHR47779:SF1">
    <property type="entry name" value="SYNTHASE (CCG-9), PUTATIVE (AFU_ORTHOLOGUE AFUA_3G12100)-RELATED"/>
    <property type="match status" value="1"/>
</dbReference>
<accession>A0A7S3D0V7</accession>
<dbReference type="PANTHER" id="PTHR47779">
    <property type="entry name" value="SYNTHASE (CCG-9), PUTATIVE (AFU_ORTHOLOGUE AFUA_3G12100)-RELATED"/>
    <property type="match status" value="1"/>
</dbReference>
<comment type="similarity">
    <text evidence="1">Belongs to the glycosyltransferase group 1 family. Glycosyltransferase 4 subfamily.</text>
</comment>
<dbReference type="GO" id="GO:0016757">
    <property type="term" value="F:glycosyltransferase activity"/>
    <property type="evidence" value="ECO:0007669"/>
    <property type="project" value="UniProtKB-KW"/>
</dbReference>
<protein>
    <recommendedName>
        <fullName evidence="4">Trehalose synthase N-terminal domain-containing protein</fullName>
    </recommendedName>
</protein>
<evidence type="ECO:0000259" key="4">
    <source>
        <dbReference type="Pfam" id="PF21269"/>
    </source>
</evidence>
<dbReference type="InterPro" id="IPR052078">
    <property type="entry name" value="Trehalose_Metab_GTase"/>
</dbReference>
<feature type="domain" description="Trehalose synthase N-terminal" evidence="4">
    <location>
        <begin position="3"/>
        <end position="122"/>
    </location>
</feature>
<dbReference type="AlphaFoldDB" id="A0A7S3D0V7"/>
<name>A0A7S3D0V7_9EUKA</name>
<dbReference type="EMBL" id="HBIB01008572">
    <property type="protein sequence ID" value="CAE0243138.1"/>
    <property type="molecule type" value="Transcribed_RNA"/>
</dbReference>
<keyword evidence="3" id="KW-0808">Transferase</keyword>
<evidence type="ECO:0000256" key="1">
    <source>
        <dbReference type="ARBA" id="ARBA00009481"/>
    </source>
</evidence>
<evidence type="ECO:0000256" key="2">
    <source>
        <dbReference type="ARBA" id="ARBA00022676"/>
    </source>
</evidence>
<dbReference type="InterPro" id="IPR049438">
    <property type="entry name" value="TreT_GT1"/>
</dbReference>
<dbReference type="Pfam" id="PF21269">
    <property type="entry name" value="TreT_GT1"/>
    <property type="match status" value="1"/>
</dbReference>
<keyword evidence="2" id="KW-0328">Glycosyltransferase</keyword>
<gene>
    <name evidence="5" type="ORF">PBIL07802_LOCUS5304</name>
</gene>
<dbReference type="Gene3D" id="3.40.50.2000">
    <property type="entry name" value="Glycogen Phosphorylase B"/>
    <property type="match status" value="2"/>
</dbReference>
<sequence length="541" mass="59943">MRPDTTALLRDLGFDAHWLVIDGCADFFGVTVHFHEAIQDPNFDVPINSDEIRMHQLGNIWNFEKMEEAIKKCDMLWVDDPQPIAMIPLIRAIYPDKIVVSRIHVQVNPIPSLKSYLRAIIQGELTEGRDSVLLNYIRGRLGVKKAMQMMENSYAAHAAVFHIQPFADALALDKVPVKILGPSINPLSCKNRPLPSGFVVETLKKYSILPADFDGSKPLPPIVTEISRFDPCKGPLEVIAAFIIAVSEHKDPSFRRTARLVYAGNIPTDNPSGISIFGIATRFLRNLPSSITSIEGMEDIRDRVFLLNLEDNIVDGKVVRDMIIKPTDNPFSNLTGGYLTPSQAKALEEGQPDALFSFAKADGGRVQNLSGRDINHLEVNALQTAAMVRAQFSIKEGFGLVVSEAMVKVAPPGHAHGVMVATDVGGIHSQVVQGCGFLTDFSNEEVDQSLEVYRNLKGWHEVEPARRLERESSQTVLQPLFDRFSNEACVKAFAANILTVFEMDEKKRAEMGEAGRNHIMKNFSTTGNVKNILDVFNDVIA</sequence>
<dbReference type="SUPFAM" id="SSF53756">
    <property type="entry name" value="UDP-Glycosyltransferase/glycogen phosphorylase"/>
    <property type="match status" value="1"/>
</dbReference>
<reference evidence="5" key="1">
    <citation type="submission" date="2021-01" db="EMBL/GenBank/DDBJ databases">
        <authorList>
            <person name="Corre E."/>
            <person name="Pelletier E."/>
            <person name="Niang G."/>
            <person name="Scheremetjew M."/>
            <person name="Finn R."/>
            <person name="Kale V."/>
            <person name="Holt S."/>
            <person name="Cochrane G."/>
            <person name="Meng A."/>
            <person name="Brown T."/>
            <person name="Cohen L."/>
        </authorList>
    </citation>
    <scope>NUCLEOTIDE SEQUENCE</scope>
    <source>
        <strain evidence="5">NIES-2562</strain>
    </source>
</reference>
<evidence type="ECO:0000313" key="5">
    <source>
        <dbReference type="EMBL" id="CAE0243138.1"/>
    </source>
</evidence>
<proteinExistence type="inferred from homology"/>
<evidence type="ECO:0000256" key="3">
    <source>
        <dbReference type="ARBA" id="ARBA00022679"/>
    </source>
</evidence>
<organism evidence="5">
    <name type="scientific">Palpitomonas bilix</name>
    <dbReference type="NCBI Taxonomy" id="652834"/>
    <lineage>
        <taxon>Eukaryota</taxon>
        <taxon>Eukaryota incertae sedis</taxon>
    </lineage>
</organism>